<dbReference type="HOGENOM" id="CLU_070625_0_0_1"/>
<keyword evidence="3" id="KW-1185">Reference proteome</keyword>
<dbReference type="OrthoDB" id="2596481at2759"/>
<gene>
    <name evidence="2" type="ORF">FOMPIDRAFT_1060512</name>
</gene>
<dbReference type="Proteomes" id="UP000015241">
    <property type="component" value="Unassembled WGS sequence"/>
</dbReference>
<feature type="compositionally biased region" description="Basic and acidic residues" evidence="1">
    <location>
        <begin position="171"/>
        <end position="182"/>
    </location>
</feature>
<dbReference type="eggNOG" id="ENOG502SSQ9">
    <property type="taxonomic scope" value="Eukaryota"/>
</dbReference>
<sequence>MVSRIASPRIASPGMLSPASIMSYDYISARSTTGSTSWADTFGAASGGFYSDEEEILYRVSSLSSSIVSGMVSQRGLASGARSPAVFSDGDYIVMSRARSPASSDATSSDSRGEIEAELSAAISSLNISRAHGQAINIASPTATRFNLHRALGMHPVHSTAPTVQPRRFRNPRDRMAPDAQREQPYAAARQSAWNARVPPKNVPSDKKDKVKKRKERRKAQKQTEKAAGRASTPEQTEPPVAAGLGERPIVDDVSEAGDLAVTGAYQDAVSFINGFLSNPSTKSGAAHLRLLQALIVELGLCPSAFNPSSPLSFNSLPSLPHSMRAAKAMLKSQVFMNVRDYLAVRGQGLDALRQVMHRDRGSLMREIRAGKRMPTKAVKDAGLNVLLITCH</sequence>
<dbReference type="EMBL" id="KE504151">
    <property type="protein sequence ID" value="EPT00127.1"/>
    <property type="molecule type" value="Genomic_DNA"/>
</dbReference>
<name>S8E4T9_FOMSC</name>
<evidence type="ECO:0000313" key="3">
    <source>
        <dbReference type="Proteomes" id="UP000015241"/>
    </source>
</evidence>
<feature type="compositionally biased region" description="Basic residues" evidence="1">
    <location>
        <begin position="210"/>
        <end position="221"/>
    </location>
</feature>
<evidence type="ECO:0000313" key="2">
    <source>
        <dbReference type="EMBL" id="EPT00127.1"/>
    </source>
</evidence>
<proteinExistence type="predicted"/>
<dbReference type="AlphaFoldDB" id="S8E4T9"/>
<accession>S8E4T9</accession>
<organism evidence="2 3">
    <name type="scientific">Fomitopsis schrenkii</name>
    <name type="common">Brown rot fungus</name>
    <dbReference type="NCBI Taxonomy" id="2126942"/>
    <lineage>
        <taxon>Eukaryota</taxon>
        <taxon>Fungi</taxon>
        <taxon>Dikarya</taxon>
        <taxon>Basidiomycota</taxon>
        <taxon>Agaricomycotina</taxon>
        <taxon>Agaricomycetes</taxon>
        <taxon>Polyporales</taxon>
        <taxon>Fomitopsis</taxon>
    </lineage>
</organism>
<dbReference type="InParanoid" id="S8E4T9"/>
<feature type="region of interest" description="Disordered" evidence="1">
    <location>
        <begin position="156"/>
        <end position="247"/>
    </location>
</feature>
<reference evidence="2 3" key="1">
    <citation type="journal article" date="2012" name="Science">
        <title>The Paleozoic origin of enzymatic lignin decomposition reconstructed from 31 fungal genomes.</title>
        <authorList>
            <person name="Floudas D."/>
            <person name="Binder M."/>
            <person name="Riley R."/>
            <person name="Barry K."/>
            <person name="Blanchette R.A."/>
            <person name="Henrissat B."/>
            <person name="Martinez A.T."/>
            <person name="Otillar R."/>
            <person name="Spatafora J.W."/>
            <person name="Yadav J.S."/>
            <person name="Aerts A."/>
            <person name="Benoit I."/>
            <person name="Boyd A."/>
            <person name="Carlson A."/>
            <person name="Copeland A."/>
            <person name="Coutinho P.M."/>
            <person name="de Vries R.P."/>
            <person name="Ferreira P."/>
            <person name="Findley K."/>
            <person name="Foster B."/>
            <person name="Gaskell J."/>
            <person name="Glotzer D."/>
            <person name="Gorecki P."/>
            <person name="Heitman J."/>
            <person name="Hesse C."/>
            <person name="Hori C."/>
            <person name="Igarashi K."/>
            <person name="Jurgens J.A."/>
            <person name="Kallen N."/>
            <person name="Kersten P."/>
            <person name="Kohler A."/>
            <person name="Kuees U."/>
            <person name="Kumar T.K.A."/>
            <person name="Kuo A."/>
            <person name="LaButti K."/>
            <person name="Larrondo L.F."/>
            <person name="Lindquist E."/>
            <person name="Ling A."/>
            <person name="Lombard V."/>
            <person name="Lucas S."/>
            <person name="Lundell T."/>
            <person name="Martin R."/>
            <person name="McLaughlin D.J."/>
            <person name="Morgenstern I."/>
            <person name="Morin E."/>
            <person name="Murat C."/>
            <person name="Nagy L.G."/>
            <person name="Nolan M."/>
            <person name="Ohm R.A."/>
            <person name="Patyshakuliyeva A."/>
            <person name="Rokas A."/>
            <person name="Ruiz-Duenas F.J."/>
            <person name="Sabat G."/>
            <person name="Salamov A."/>
            <person name="Samejima M."/>
            <person name="Schmutz J."/>
            <person name="Slot J.C."/>
            <person name="St John F."/>
            <person name="Stenlid J."/>
            <person name="Sun H."/>
            <person name="Sun S."/>
            <person name="Syed K."/>
            <person name="Tsang A."/>
            <person name="Wiebenga A."/>
            <person name="Young D."/>
            <person name="Pisabarro A."/>
            <person name="Eastwood D.C."/>
            <person name="Martin F."/>
            <person name="Cullen D."/>
            <person name="Grigoriev I.V."/>
            <person name="Hibbett D.S."/>
        </authorList>
    </citation>
    <scope>NUCLEOTIDE SEQUENCE</scope>
    <source>
        <strain evidence="3">FP-58527</strain>
    </source>
</reference>
<evidence type="ECO:0000256" key="1">
    <source>
        <dbReference type="SAM" id="MobiDB-lite"/>
    </source>
</evidence>
<protein>
    <submittedName>
        <fullName evidence="2">Uncharacterized protein</fullName>
    </submittedName>
</protein>